<dbReference type="InterPro" id="IPR051568">
    <property type="entry name" value="LZTR1/Attractin"/>
</dbReference>
<evidence type="ECO:0000256" key="2">
    <source>
        <dbReference type="ARBA" id="ARBA00022441"/>
    </source>
</evidence>
<evidence type="ECO:0000313" key="10">
    <source>
        <dbReference type="Proteomes" id="UP001162164"/>
    </source>
</evidence>
<dbReference type="PANTHER" id="PTHR46376">
    <property type="entry name" value="LEUCINE-ZIPPER-LIKE TRANSCRIPTIONAL REGULATOR 1"/>
    <property type="match status" value="1"/>
</dbReference>
<dbReference type="Pfam" id="PF23106">
    <property type="entry name" value="EGF_Teneurin"/>
    <property type="match status" value="1"/>
</dbReference>
<accession>A0ABQ9JGJ0</accession>
<gene>
    <name evidence="9" type="ORF">NQ317_013993</name>
</gene>
<evidence type="ECO:0000256" key="1">
    <source>
        <dbReference type="ARBA" id="ARBA00004370"/>
    </source>
</evidence>
<dbReference type="Gene3D" id="2.120.10.80">
    <property type="entry name" value="Kelch-type beta propeller"/>
    <property type="match status" value="2"/>
</dbReference>
<reference evidence="9" key="1">
    <citation type="journal article" date="2023" name="Insect Mol. Biol.">
        <title>Genome sequencing provides insights into the evolution of gene families encoding plant cell wall-degrading enzymes in longhorned beetles.</title>
        <authorList>
            <person name="Shin N.R."/>
            <person name="Okamura Y."/>
            <person name="Kirsch R."/>
            <person name="Pauchet Y."/>
        </authorList>
    </citation>
    <scope>NUCLEOTIDE SEQUENCE</scope>
    <source>
        <strain evidence="9">MMC_N1</strain>
    </source>
</reference>
<feature type="region of interest" description="Disordered" evidence="7">
    <location>
        <begin position="739"/>
        <end position="771"/>
    </location>
</feature>
<dbReference type="Proteomes" id="UP001162164">
    <property type="component" value="Unassembled WGS sequence"/>
</dbReference>
<dbReference type="InterPro" id="IPR016201">
    <property type="entry name" value="PSI"/>
</dbReference>
<protein>
    <recommendedName>
        <fullName evidence="8">EGF-like domain-containing protein</fullName>
    </recommendedName>
</protein>
<feature type="domain" description="EGF-like" evidence="8">
    <location>
        <begin position="84"/>
        <end position="95"/>
    </location>
</feature>
<dbReference type="InterPro" id="IPR000742">
    <property type="entry name" value="EGF"/>
</dbReference>
<dbReference type="PANTHER" id="PTHR46376:SF2">
    <property type="entry name" value="DISTRACTED, ISOFORM B"/>
    <property type="match status" value="1"/>
</dbReference>
<keyword evidence="4" id="KW-0677">Repeat</keyword>
<dbReference type="PROSITE" id="PS00022">
    <property type="entry name" value="EGF_1"/>
    <property type="match status" value="1"/>
</dbReference>
<name>A0ABQ9JGJ0_9CUCU</name>
<sequence>MESGTPGRVTAVVTLTIPASIIVSPIARRRIKASGIDCSGNGICIEGTCTCNGGWGGIACHLENCPNNCGAVEERGVCEPERGCSCFGNYRGHDCSQIATGGYWETVTVQGFVPPGCASHGAAVWRDSMYIIAGESYNQGSLLFVYDFNGMFKKNFFFLTKFYKFIVIFTQLKQYREQEEVGHVWETPHIEEGPPMRYGHSTVIYGDKIFLYGGVLGNRGPTSELWAFDISAKTWENITVKAASCNNGYLMCGPIKLAGHSSTIVINNISQKADRMVIIFGHSPDLGYLNTVQEYYFGTREWYIINTKGYPVKGGYGHSASWDPLTGKIYVYGGIISEGESVQFISKNLYSYEPNERIWMLLADAPSARFLHTATFISEGLLFVFGGNTHNDSSHSTEAKCYSSEMLTYDVLCDTWNTITTPKDINVDLARYGHSAVVFEGSLYIYGGFDGQMLTDIIKYTPGNCDSINETSINDEASGLNPIYKADYCPMDPIPICKQLHTCKACTSQPFCRWRLEHSKCVADILKSNISVDAIEPMQCQNVCAEYNSCSNCTQQECIWCQNEGRCVDKNAYTPSFPYGQCREWTTVGAQCRSKETKSNSPCNYYKTCAKCRDDPACGWCDDGSKTGIGVCIPGGYAGNKRDVQFTRRCLLVATYRIHHIANSAPPTIVNFVAVSESIHEMEDLQGSRHLAQSSIDPSSSHFHLDNFEMFPETSSVCHFPSAERSSCLKDGLLLTPKPPPVAENFHPPPQRKPIRSVWSSKKLSPSHHLI</sequence>
<dbReference type="InterPro" id="IPR015915">
    <property type="entry name" value="Kelch-typ_b-propeller"/>
</dbReference>
<dbReference type="Gene3D" id="2.10.25.10">
    <property type="entry name" value="Laminin"/>
    <property type="match status" value="1"/>
</dbReference>
<dbReference type="InterPro" id="IPR002165">
    <property type="entry name" value="Plexin_repeat"/>
</dbReference>
<keyword evidence="6" id="KW-0325">Glycoprotein</keyword>
<feature type="compositionally biased region" description="Pro residues" evidence="7">
    <location>
        <begin position="739"/>
        <end position="752"/>
    </location>
</feature>
<keyword evidence="10" id="KW-1185">Reference proteome</keyword>
<dbReference type="Pfam" id="PF24981">
    <property type="entry name" value="Beta-prop_ATRN-LZTR1"/>
    <property type="match status" value="1"/>
</dbReference>
<proteinExistence type="predicted"/>
<dbReference type="Pfam" id="PF01437">
    <property type="entry name" value="PSI"/>
    <property type="match status" value="1"/>
</dbReference>
<keyword evidence="2" id="KW-0880">Kelch repeat</keyword>
<evidence type="ECO:0000256" key="7">
    <source>
        <dbReference type="SAM" id="MobiDB-lite"/>
    </source>
</evidence>
<evidence type="ECO:0000256" key="3">
    <source>
        <dbReference type="ARBA" id="ARBA00022536"/>
    </source>
</evidence>
<dbReference type="EMBL" id="JAPWTJ010000602">
    <property type="protein sequence ID" value="KAJ8976992.1"/>
    <property type="molecule type" value="Genomic_DNA"/>
</dbReference>
<evidence type="ECO:0000256" key="5">
    <source>
        <dbReference type="ARBA" id="ARBA00023136"/>
    </source>
</evidence>
<dbReference type="SMART" id="SM00423">
    <property type="entry name" value="PSI"/>
    <property type="match status" value="3"/>
</dbReference>
<dbReference type="SUPFAM" id="SSF117281">
    <property type="entry name" value="Kelch motif"/>
    <property type="match status" value="1"/>
</dbReference>
<keyword evidence="3" id="KW-0245">EGF-like domain</keyword>
<organism evidence="9 10">
    <name type="scientific">Molorchus minor</name>
    <dbReference type="NCBI Taxonomy" id="1323400"/>
    <lineage>
        <taxon>Eukaryota</taxon>
        <taxon>Metazoa</taxon>
        <taxon>Ecdysozoa</taxon>
        <taxon>Arthropoda</taxon>
        <taxon>Hexapoda</taxon>
        <taxon>Insecta</taxon>
        <taxon>Pterygota</taxon>
        <taxon>Neoptera</taxon>
        <taxon>Endopterygota</taxon>
        <taxon>Coleoptera</taxon>
        <taxon>Polyphaga</taxon>
        <taxon>Cucujiformia</taxon>
        <taxon>Chrysomeloidea</taxon>
        <taxon>Cerambycidae</taxon>
        <taxon>Lamiinae</taxon>
        <taxon>Monochamini</taxon>
        <taxon>Molorchus</taxon>
    </lineage>
</organism>
<dbReference type="InterPro" id="IPR056737">
    <property type="entry name" value="Beta-prop_ATRN-MKLN-like"/>
</dbReference>
<evidence type="ECO:0000256" key="4">
    <source>
        <dbReference type="ARBA" id="ARBA00022737"/>
    </source>
</evidence>
<comment type="subcellular location">
    <subcellularLocation>
        <location evidence="1">Membrane</location>
    </subcellularLocation>
</comment>
<comment type="caution">
    <text evidence="9">The sequence shown here is derived from an EMBL/GenBank/DDBJ whole genome shotgun (WGS) entry which is preliminary data.</text>
</comment>
<evidence type="ECO:0000256" key="6">
    <source>
        <dbReference type="ARBA" id="ARBA00023180"/>
    </source>
</evidence>
<evidence type="ECO:0000259" key="8">
    <source>
        <dbReference type="PROSITE" id="PS00022"/>
    </source>
</evidence>
<evidence type="ECO:0000313" key="9">
    <source>
        <dbReference type="EMBL" id="KAJ8976992.1"/>
    </source>
</evidence>
<keyword evidence="5" id="KW-0472">Membrane</keyword>